<keyword evidence="1" id="KW-0175">Coiled coil</keyword>
<dbReference type="InterPro" id="IPR027993">
    <property type="entry name" value="DUF4495"/>
</dbReference>
<comment type="caution">
    <text evidence="3">The sequence shown here is derived from an EMBL/GenBank/DDBJ whole genome shotgun (WGS) entry which is preliminary data.</text>
</comment>
<keyword evidence="4" id="KW-1185">Reference proteome</keyword>
<feature type="coiled-coil region" evidence="1">
    <location>
        <begin position="74"/>
        <end position="101"/>
    </location>
</feature>
<accession>A0AAV9SLL2</accession>
<dbReference type="PANTHER" id="PTHR33960:SF1">
    <property type="entry name" value="SIMILAR TO KIAA0825 PROTEIN"/>
    <property type="match status" value="1"/>
</dbReference>
<name>A0AAV9SLL2_9TELE</name>
<sequence length="1321" mass="148479">MSPDHNQPRQNSSCKQTINGSVVRLQLRTGLTRSLEKGIMEWPEEFPEDHAFVEFLIPGVSSDLDFDQFLKDTEEKLSLNASSIEQQLKELQAKMEDSRMGDRPPSPTEVLEWFNVRAQNTLKPISTDLLDFFRALQQYLKSDEEGKEEVTLQLLLNLSTQCGVYFPCSFFSSSSLHPHLPGSSVHTLHTVKDDFSLEIKEAWDAVRLQLRRFLLDRLSYYTSEHPGSPQISTKAILECVHCLQQLFFLYPECEVLADYQGLKQQYVVSILHSSMSPSSGGETGFDKLVTGFCNAVPHVTRALTEELQVLSRVAEPHVVLSFLNVAYFGAVSQELAFQMERECETAQRDNTALSSKIKKYSARSRATVAPMEPAGKGRSFSLTSHQLRALTQLACVLLGFERDVRELVTNITFINCIGDTPTLKGILKKPKEDSSTTTDGKRPTADNLHTPKAQTLELNWRSAFCRLVPHMEHCVKVVLDDVCAKNLQQEEALHSSGHISVNLSPVTDFSVSNKHLKEDFFNKGFERDTPKMTAKFCGAILTELDALLPLAVACRDTSLLGVRSSFVEACSRVAFAMLGRLQERALEVPSSAPLKNLPALLASCIYVQQRLEHYNVVLKDSSTDSAKIPLTLLPIQRYHETVEALREQLTSYCIQVCLACILQDAESHDWADPKPFYEGERCSFSLQMWFYFLCGLRSDLWVVLPPELAKDVLGYVLTETLQLLVQRYARVRASYKRHLQIRSDITAVLLYVEHLMWSVGESPEGMILINPSSEITIIGGGSDWPYRIHSLCDQLLTVLLIVTAPISFVHRTFMGGASKDSVLRQPEKPVVRWLNAINPDLFTEQVMRDGLMGEAALACQLRLLTSDPGCSPKLLLRMLLHEDCHLPRILLENSYFCQETDSEMSVENCKAGDDFIVALFNLFSCLNCVPKALTQALQPYLERIHIWKYLYTLADTTQTPPVIIDCVRKLVTKSTNSILVHLVSMVLAWQGPEECKEPLFKQKVPESVLAKIPKDWNYGTPDGRGKDTASKTVISLAIQALSFIFTNLPMAISSLPLSIRFLFQMAEKYLSQHARQLRSMGLLLWALLGCLIQGLEDPDALEQISGLALDCGAKECLSLLRECLQAAMSIQQKGVPKPTVHKVLQALEEKRPKWINTQLQKARKLCAESIFEQGVERDAAAELTEQKIGLMLLEVCHRAGGCVYLRQIYHIIQGNEELLMSKLSGSTDCPFFSVNFDVSQESADHSICFNPLMEFDHIGKKKLDQSKVVDWTWDWPRLLPVYEGISQVTFRSLIANSCHAASYQGAMRLLHLVSTPTPNPF</sequence>
<evidence type="ECO:0000313" key="4">
    <source>
        <dbReference type="Proteomes" id="UP001311232"/>
    </source>
</evidence>
<dbReference type="EMBL" id="JAHHUM010000141">
    <property type="protein sequence ID" value="KAK5622312.1"/>
    <property type="molecule type" value="Genomic_DNA"/>
</dbReference>
<organism evidence="3 4">
    <name type="scientific">Crenichthys baileyi</name>
    <name type="common">White River springfish</name>
    <dbReference type="NCBI Taxonomy" id="28760"/>
    <lineage>
        <taxon>Eukaryota</taxon>
        <taxon>Metazoa</taxon>
        <taxon>Chordata</taxon>
        <taxon>Craniata</taxon>
        <taxon>Vertebrata</taxon>
        <taxon>Euteleostomi</taxon>
        <taxon>Actinopterygii</taxon>
        <taxon>Neopterygii</taxon>
        <taxon>Teleostei</taxon>
        <taxon>Neoteleostei</taxon>
        <taxon>Acanthomorphata</taxon>
        <taxon>Ovalentaria</taxon>
        <taxon>Atherinomorphae</taxon>
        <taxon>Cyprinodontiformes</taxon>
        <taxon>Goodeidae</taxon>
        <taxon>Crenichthys</taxon>
    </lineage>
</organism>
<dbReference type="PANTHER" id="PTHR33960">
    <property type="entry name" value="SIMILAR TO KIAA0825 PROTEIN"/>
    <property type="match status" value="1"/>
</dbReference>
<evidence type="ECO:0008006" key="5">
    <source>
        <dbReference type="Google" id="ProtNLM"/>
    </source>
</evidence>
<protein>
    <recommendedName>
        <fullName evidence="5">KIAA0825</fullName>
    </recommendedName>
</protein>
<feature type="region of interest" description="Disordered" evidence="2">
    <location>
        <begin position="427"/>
        <end position="450"/>
    </location>
</feature>
<evidence type="ECO:0000256" key="1">
    <source>
        <dbReference type="SAM" id="Coils"/>
    </source>
</evidence>
<dbReference type="Proteomes" id="UP001311232">
    <property type="component" value="Unassembled WGS sequence"/>
</dbReference>
<reference evidence="3 4" key="1">
    <citation type="submission" date="2021-06" db="EMBL/GenBank/DDBJ databases">
        <authorList>
            <person name="Palmer J.M."/>
        </authorList>
    </citation>
    <scope>NUCLEOTIDE SEQUENCE [LARGE SCALE GENOMIC DNA]</scope>
    <source>
        <strain evidence="3 4">MEX-2019</strain>
        <tissue evidence="3">Muscle</tissue>
    </source>
</reference>
<proteinExistence type="predicted"/>
<evidence type="ECO:0000256" key="2">
    <source>
        <dbReference type="SAM" id="MobiDB-lite"/>
    </source>
</evidence>
<evidence type="ECO:0000313" key="3">
    <source>
        <dbReference type="EMBL" id="KAK5622312.1"/>
    </source>
</evidence>
<gene>
    <name evidence="3" type="ORF">CRENBAI_005847</name>
</gene>
<feature type="compositionally biased region" description="Basic and acidic residues" evidence="2">
    <location>
        <begin position="429"/>
        <end position="444"/>
    </location>
</feature>
<dbReference type="Pfam" id="PF14906">
    <property type="entry name" value="DUF4495"/>
    <property type="match status" value="1"/>
</dbReference>